<evidence type="ECO:0000313" key="11">
    <source>
        <dbReference type="Proteomes" id="UP000321518"/>
    </source>
</evidence>
<dbReference type="InterPro" id="IPR005225">
    <property type="entry name" value="Small_GTP-bd"/>
</dbReference>
<dbReference type="OrthoDB" id="2011769at2759"/>
<evidence type="ECO:0000256" key="3">
    <source>
        <dbReference type="ARBA" id="ARBA00022741"/>
    </source>
</evidence>
<keyword evidence="2" id="KW-0519">Myristate</keyword>
<evidence type="ECO:0000313" key="10">
    <source>
        <dbReference type="EMBL" id="GEM09736.1"/>
    </source>
</evidence>
<protein>
    <recommendedName>
        <fullName evidence="6">ADP-ribosylation factor-like protein 1</fullName>
    </recommendedName>
</protein>
<dbReference type="SMART" id="SM00178">
    <property type="entry name" value="SAR"/>
    <property type="match status" value="1"/>
</dbReference>
<gene>
    <name evidence="10" type="ORF">Rt10032_c09g3753</name>
</gene>
<feature type="binding site" evidence="7">
    <location>
        <position position="81"/>
    </location>
    <ligand>
        <name>GTP</name>
        <dbReference type="ChEBI" id="CHEBI:37565"/>
    </ligand>
</feature>
<organism evidence="10 11">
    <name type="scientific">Rhodotorula toruloides</name>
    <name type="common">Yeast</name>
    <name type="synonym">Rhodosporidium toruloides</name>
    <dbReference type="NCBI Taxonomy" id="5286"/>
    <lineage>
        <taxon>Eukaryota</taxon>
        <taxon>Fungi</taxon>
        <taxon>Dikarya</taxon>
        <taxon>Basidiomycota</taxon>
        <taxon>Pucciniomycotina</taxon>
        <taxon>Microbotryomycetes</taxon>
        <taxon>Sporidiobolales</taxon>
        <taxon>Sporidiobolaceae</taxon>
        <taxon>Rhodotorula</taxon>
    </lineage>
</organism>
<reference evidence="10 11" key="1">
    <citation type="submission" date="2019-07" db="EMBL/GenBank/DDBJ databases">
        <title>Rhodotorula toruloides NBRC10032 genome sequencing.</title>
        <authorList>
            <person name="Shida Y."/>
            <person name="Takaku H."/>
            <person name="Ogasawara W."/>
            <person name="Mori K."/>
        </authorList>
    </citation>
    <scope>NUCLEOTIDE SEQUENCE [LARGE SCALE GENOMIC DNA]</scope>
    <source>
        <strain evidence="10 11">NBRC10032</strain>
    </source>
</reference>
<dbReference type="SMART" id="SM00175">
    <property type="entry name" value="RAB"/>
    <property type="match status" value="1"/>
</dbReference>
<dbReference type="FunFam" id="3.40.50.300:FF:000306">
    <property type="entry name" value="ADP-ribosylation factor-like protein 1"/>
    <property type="match status" value="1"/>
</dbReference>
<dbReference type="CDD" id="cd04151">
    <property type="entry name" value="Arl1"/>
    <property type="match status" value="1"/>
</dbReference>
<dbReference type="GO" id="GO:0005525">
    <property type="term" value="F:GTP binding"/>
    <property type="evidence" value="ECO:0007669"/>
    <property type="project" value="UniProtKB-KW"/>
</dbReference>
<keyword evidence="8" id="KW-0479">Metal-binding</keyword>
<feature type="binding site" evidence="7">
    <location>
        <begin position="137"/>
        <end position="140"/>
    </location>
    <ligand>
        <name>GTP</name>
        <dbReference type="ChEBI" id="CHEBI:37565"/>
    </ligand>
</feature>
<keyword evidence="4 7" id="KW-0342">GTP-binding</keyword>
<evidence type="ECO:0000256" key="7">
    <source>
        <dbReference type="PIRSR" id="PIRSR606689-1"/>
    </source>
</evidence>
<feature type="binding site" evidence="7">
    <location>
        <begin position="35"/>
        <end position="42"/>
    </location>
    <ligand>
        <name>GTP</name>
        <dbReference type="ChEBI" id="CHEBI:37565"/>
    </ligand>
</feature>
<dbReference type="Gene3D" id="3.40.50.300">
    <property type="entry name" value="P-loop containing nucleotide triphosphate hydrolases"/>
    <property type="match status" value="1"/>
</dbReference>
<dbReference type="NCBIfam" id="TIGR00231">
    <property type="entry name" value="small_GTP"/>
    <property type="match status" value="1"/>
</dbReference>
<feature type="binding site" evidence="8">
    <location>
        <position position="59"/>
    </location>
    <ligand>
        <name>Mg(2+)</name>
        <dbReference type="ChEBI" id="CHEBI:18420"/>
    </ligand>
</feature>
<dbReference type="InterPro" id="IPR006689">
    <property type="entry name" value="Small_GTPase_ARF/SAR"/>
</dbReference>
<dbReference type="AlphaFoldDB" id="A0A511KIL9"/>
<evidence type="ECO:0000256" key="8">
    <source>
        <dbReference type="PIRSR" id="PIRSR606689-2"/>
    </source>
</evidence>
<keyword evidence="5" id="KW-0449">Lipoprotein</keyword>
<dbReference type="SMART" id="SM00177">
    <property type="entry name" value="ARF"/>
    <property type="match status" value="1"/>
</dbReference>
<accession>A0A511KIL9</accession>
<dbReference type="Proteomes" id="UP000321518">
    <property type="component" value="Unassembled WGS sequence"/>
</dbReference>
<name>A0A511KIL9_RHOTO</name>
<evidence type="ECO:0000256" key="9">
    <source>
        <dbReference type="RuleBase" id="RU003925"/>
    </source>
</evidence>
<dbReference type="EMBL" id="BJWK01000009">
    <property type="protein sequence ID" value="GEM09736.1"/>
    <property type="molecule type" value="Genomic_DNA"/>
</dbReference>
<keyword evidence="3 7" id="KW-0547">Nucleotide-binding</keyword>
<comment type="similarity">
    <text evidence="1 9">Belongs to the small GTPase superfamily. Arf family.</text>
</comment>
<evidence type="ECO:0000256" key="2">
    <source>
        <dbReference type="ARBA" id="ARBA00022707"/>
    </source>
</evidence>
<dbReference type="Pfam" id="PF00025">
    <property type="entry name" value="Arf"/>
    <property type="match status" value="1"/>
</dbReference>
<evidence type="ECO:0000256" key="5">
    <source>
        <dbReference type="ARBA" id="ARBA00023288"/>
    </source>
</evidence>
<dbReference type="PRINTS" id="PR00328">
    <property type="entry name" value="SAR1GTPBP"/>
</dbReference>
<evidence type="ECO:0000256" key="4">
    <source>
        <dbReference type="ARBA" id="ARBA00023134"/>
    </source>
</evidence>
<dbReference type="GO" id="GO:0003924">
    <property type="term" value="F:GTPase activity"/>
    <property type="evidence" value="ECO:0007669"/>
    <property type="project" value="InterPro"/>
</dbReference>
<dbReference type="SUPFAM" id="SSF52540">
    <property type="entry name" value="P-loop containing nucleoside triphosphate hydrolases"/>
    <property type="match status" value="1"/>
</dbReference>
<feature type="binding site" evidence="8">
    <location>
        <position position="42"/>
    </location>
    <ligand>
        <name>Mg(2+)</name>
        <dbReference type="ChEBI" id="CHEBI:18420"/>
    </ligand>
</feature>
<dbReference type="GO" id="GO:0046872">
    <property type="term" value="F:metal ion binding"/>
    <property type="evidence" value="ECO:0007669"/>
    <property type="project" value="UniProtKB-KW"/>
</dbReference>
<evidence type="ECO:0000256" key="1">
    <source>
        <dbReference type="ARBA" id="ARBA00010290"/>
    </source>
</evidence>
<dbReference type="PROSITE" id="PS51417">
    <property type="entry name" value="ARF"/>
    <property type="match status" value="1"/>
</dbReference>
<sequence>MVRPDYPPGVSFSSLFTKISGLFSRQTEVRILMLGLDSAGKTTILYRLQIGEVVTTIPTIGFNVETVQYKNIKFQVWDLGGQTSIRPYWRCYYADTKAVVYVVDSSDRERLPINKAELLAMLNEEELQDAKLLVFANKQDQPDAMTPAEVSEGLGLDTLKNRQWSIFKSCAIKGEGLEEGLDWLATALQSK</sequence>
<dbReference type="InterPro" id="IPR027417">
    <property type="entry name" value="P-loop_NTPase"/>
</dbReference>
<proteinExistence type="inferred from homology"/>
<evidence type="ECO:0000256" key="6">
    <source>
        <dbReference type="ARBA" id="ARBA00040615"/>
    </source>
</evidence>
<dbReference type="PANTHER" id="PTHR11711">
    <property type="entry name" value="ADP RIBOSYLATION FACTOR-RELATED"/>
    <property type="match status" value="1"/>
</dbReference>
<keyword evidence="8" id="KW-0460">Magnesium</keyword>
<dbReference type="InterPro" id="IPR024156">
    <property type="entry name" value="Small_GTPase_ARF"/>
</dbReference>
<comment type="caution">
    <text evidence="10">The sequence shown here is derived from an EMBL/GenBank/DDBJ whole genome shotgun (WGS) entry which is preliminary data.</text>
</comment>